<dbReference type="InterPro" id="IPR046644">
    <property type="entry name" value="DUF6756"/>
</dbReference>
<dbReference type="RefSeq" id="WP_338237201.1">
    <property type="nucleotide sequence ID" value="NZ_BQKE01000001.1"/>
</dbReference>
<evidence type="ECO:0000313" key="1">
    <source>
        <dbReference type="EMBL" id="GJM61728.1"/>
    </source>
</evidence>
<dbReference type="AlphaFoldDB" id="A0AAN4VZC5"/>
<name>A0AAN4VZC5_9BACT</name>
<gene>
    <name evidence="1" type="ORF">PEDI_22800</name>
</gene>
<dbReference type="Proteomes" id="UP001310022">
    <property type="component" value="Unassembled WGS sequence"/>
</dbReference>
<keyword evidence="2" id="KW-1185">Reference proteome</keyword>
<proteinExistence type="predicted"/>
<reference evidence="1 2" key="1">
    <citation type="submission" date="2021-12" db="EMBL/GenBank/DDBJ databases">
        <title>Genome sequencing of bacteria with rrn-lacking chromosome and rrn-plasmid.</title>
        <authorList>
            <person name="Anda M."/>
            <person name="Iwasaki W."/>
        </authorList>
    </citation>
    <scope>NUCLEOTIDE SEQUENCE [LARGE SCALE GENOMIC DNA]</scope>
    <source>
        <strain evidence="1 2">NBRC 15940</strain>
    </source>
</reference>
<sequence>MGVVKEEISTAIETLNYSADQIALLSFDMGSTLYYELLNSFVKSGDRRWWWEDFKQASFDFQKYEKPFEKLKEIIPDQNEKVWLMVEDDLEAYYPIYDCNPSIIGEIIGECFGFEYYVINKNKDWLLCENHHGRLIGLGDELREKNIDKIINHEED</sequence>
<protein>
    <submittedName>
        <fullName evidence="1">Uncharacterized protein</fullName>
    </submittedName>
</protein>
<dbReference type="EMBL" id="BQKE01000001">
    <property type="protein sequence ID" value="GJM61728.1"/>
    <property type="molecule type" value="Genomic_DNA"/>
</dbReference>
<dbReference type="Pfam" id="PF20541">
    <property type="entry name" value="DUF6756"/>
    <property type="match status" value="1"/>
</dbReference>
<accession>A0AAN4VZC5</accession>
<organism evidence="1 2">
    <name type="scientific">Persicobacter diffluens</name>
    <dbReference type="NCBI Taxonomy" id="981"/>
    <lineage>
        <taxon>Bacteria</taxon>
        <taxon>Pseudomonadati</taxon>
        <taxon>Bacteroidota</taxon>
        <taxon>Cytophagia</taxon>
        <taxon>Cytophagales</taxon>
        <taxon>Persicobacteraceae</taxon>
        <taxon>Persicobacter</taxon>
    </lineage>
</organism>
<comment type="caution">
    <text evidence="1">The sequence shown here is derived from an EMBL/GenBank/DDBJ whole genome shotgun (WGS) entry which is preliminary data.</text>
</comment>
<evidence type="ECO:0000313" key="2">
    <source>
        <dbReference type="Proteomes" id="UP001310022"/>
    </source>
</evidence>